<dbReference type="PANTHER" id="PTHR11567">
    <property type="entry name" value="ACID PHOSPHATASE-RELATED"/>
    <property type="match status" value="1"/>
</dbReference>
<evidence type="ECO:0000256" key="1">
    <source>
        <dbReference type="ARBA" id="ARBA00000032"/>
    </source>
</evidence>
<comment type="catalytic activity">
    <reaction evidence="1">
        <text>a phosphate monoester + H2O = an alcohol + phosphate</text>
        <dbReference type="Rhea" id="RHEA:15017"/>
        <dbReference type="ChEBI" id="CHEBI:15377"/>
        <dbReference type="ChEBI" id="CHEBI:30879"/>
        <dbReference type="ChEBI" id="CHEBI:43474"/>
        <dbReference type="ChEBI" id="CHEBI:67140"/>
        <dbReference type="EC" id="3.1.3.2"/>
    </reaction>
</comment>
<gene>
    <name evidence="9" type="ORF">IPOD504_LOCUS8946</name>
</gene>
<evidence type="ECO:0000256" key="3">
    <source>
        <dbReference type="ARBA" id="ARBA00012646"/>
    </source>
</evidence>
<dbReference type="EMBL" id="OW152834">
    <property type="protein sequence ID" value="CAH2055611.1"/>
    <property type="molecule type" value="Genomic_DNA"/>
</dbReference>
<comment type="similarity">
    <text evidence="2">Belongs to the histidine acid phosphatase family.</text>
</comment>
<evidence type="ECO:0000256" key="7">
    <source>
        <dbReference type="ARBA" id="ARBA00023180"/>
    </source>
</evidence>
<evidence type="ECO:0000256" key="8">
    <source>
        <dbReference type="SAM" id="SignalP"/>
    </source>
</evidence>
<dbReference type="CDD" id="cd07061">
    <property type="entry name" value="HP_HAP_like"/>
    <property type="match status" value="1"/>
</dbReference>
<organism evidence="9 10">
    <name type="scientific">Iphiclides podalirius</name>
    <name type="common">scarce swallowtail</name>
    <dbReference type="NCBI Taxonomy" id="110791"/>
    <lineage>
        <taxon>Eukaryota</taxon>
        <taxon>Metazoa</taxon>
        <taxon>Ecdysozoa</taxon>
        <taxon>Arthropoda</taxon>
        <taxon>Hexapoda</taxon>
        <taxon>Insecta</taxon>
        <taxon>Pterygota</taxon>
        <taxon>Neoptera</taxon>
        <taxon>Endopterygota</taxon>
        <taxon>Lepidoptera</taxon>
        <taxon>Glossata</taxon>
        <taxon>Ditrysia</taxon>
        <taxon>Papilionoidea</taxon>
        <taxon>Papilionidae</taxon>
        <taxon>Papilioninae</taxon>
        <taxon>Iphiclides</taxon>
    </lineage>
</organism>
<dbReference type="InterPro" id="IPR050645">
    <property type="entry name" value="Histidine_acid_phosphatase"/>
</dbReference>
<dbReference type="Pfam" id="PF00328">
    <property type="entry name" value="His_Phos_2"/>
    <property type="match status" value="1"/>
</dbReference>
<accession>A0ABN8IH51</accession>
<feature type="signal peptide" evidence="8">
    <location>
        <begin position="1"/>
        <end position="20"/>
    </location>
</feature>
<dbReference type="Proteomes" id="UP000837857">
    <property type="component" value="Chromosome 22"/>
</dbReference>
<feature type="non-terminal residue" evidence="9">
    <location>
        <position position="212"/>
    </location>
</feature>
<keyword evidence="7" id="KW-0325">Glycoprotein</keyword>
<reference evidence="9" key="1">
    <citation type="submission" date="2022-03" db="EMBL/GenBank/DDBJ databases">
        <authorList>
            <person name="Martin H S."/>
        </authorList>
    </citation>
    <scope>NUCLEOTIDE SEQUENCE</scope>
</reference>
<dbReference type="InterPro" id="IPR000560">
    <property type="entry name" value="His_Pase_clade-2"/>
</dbReference>
<keyword evidence="4 8" id="KW-0732">Signal</keyword>
<keyword evidence="5" id="KW-0378">Hydrolase</keyword>
<dbReference type="Gene3D" id="3.40.50.1240">
    <property type="entry name" value="Phosphoglycerate mutase-like"/>
    <property type="match status" value="1"/>
</dbReference>
<sequence length="212" mass="24580">MVRLAWFVTNAVLCFPFVQSETLHHLTDGTELKLAFLVHRHGDRTPVESSIKYSDNQEELEDLTKPYGYGQLTNKTVYFPTPKHQPNTDTKIGRKRRSYDMGKFIRERYDELLSKEYNSSELYLRSTDSTRAKMTALASMAAVFPPDGDNWSKDINWVPVPYTTLPAKYDYNLAIFNCPVLADAYKSRMASNSSQMDPYRHLFRLFGKMSRH</sequence>
<evidence type="ECO:0000256" key="4">
    <source>
        <dbReference type="ARBA" id="ARBA00022729"/>
    </source>
</evidence>
<evidence type="ECO:0000256" key="2">
    <source>
        <dbReference type="ARBA" id="ARBA00005375"/>
    </source>
</evidence>
<feature type="chain" id="PRO_5046021118" description="acid phosphatase" evidence="8">
    <location>
        <begin position="21"/>
        <end position="212"/>
    </location>
</feature>
<protein>
    <recommendedName>
        <fullName evidence="3">acid phosphatase</fullName>
        <ecNumber evidence="3">3.1.3.2</ecNumber>
    </recommendedName>
</protein>
<keyword evidence="6" id="KW-1015">Disulfide bond</keyword>
<evidence type="ECO:0000313" key="9">
    <source>
        <dbReference type="EMBL" id="CAH2055611.1"/>
    </source>
</evidence>
<dbReference type="InterPro" id="IPR033379">
    <property type="entry name" value="Acid_Pase_AS"/>
</dbReference>
<dbReference type="SUPFAM" id="SSF53254">
    <property type="entry name" value="Phosphoglycerate mutase-like"/>
    <property type="match status" value="1"/>
</dbReference>
<evidence type="ECO:0000256" key="6">
    <source>
        <dbReference type="ARBA" id="ARBA00023157"/>
    </source>
</evidence>
<name>A0ABN8IH51_9NEOP</name>
<evidence type="ECO:0000256" key="5">
    <source>
        <dbReference type="ARBA" id="ARBA00022801"/>
    </source>
</evidence>
<dbReference type="InterPro" id="IPR029033">
    <property type="entry name" value="His_PPase_superfam"/>
</dbReference>
<dbReference type="PROSITE" id="PS00616">
    <property type="entry name" value="HIS_ACID_PHOSPHAT_1"/>
    <property type="match status" value="1"/>
</dbReference>
<keyword evidence="10" id="KW-1185">Reference proteome</keyword>
<evidence type="ECO:0000313" key="10">
    <source>
        <dbReference type="Proteomes" id="UP000837857"/>
    </source>
</evidence>
<dbReference type="PANTHER" id="PTHR11567:SF211">
    <property type="entry name" value="PROSTATIC ACID PHOSPHATASE"/>
    <property type="match status" value="1"/>
</dbReference>
<dbReference type="EC" id="3.1.3.2" evidence="3"/>
<proteinExistence type="inferred from homology"/>